<accession>A0A484FWD6</accession>
<reference evidence="2" key="1">
    <citation type="journal article" date="2013" name="New Phytol.">
        <title>Comparative genomic and transcriptomic analyses reveal the hemibiotrophic stage shift of Colletotrichum fungi.</title>
        <authorList>
            <person name="Gan P."/>
            <person name="Ikeda K."/>
            <person name="Irieda H."/>
            <person name="Narusaka M."/>
            <person name="O'Connell R.J."/>
            <person name="Narusaka Y."/>
            <person name="Takano Y."/>
            <person name="Kubo Y."/>
            <person name="Shirasu K."/>
        </authorList>
    </citation>
    <scope>NUCLEOTIDE SEQUENCE [LARGE SCALE GENOMIC DNA]</scope>
    <source>
        <strain evidence="2">104-T / ATCC 96160 / CBS 514.97 / LARS 414 / MAFF 240422</strain>
    </source>
</reference>
<evidence type="ECO:0000313" key="1">
    <source>
        <dbReference type="EMBL" id="TDZ22252.1"/>
    </source>
</evidence>
<gene>
    <name evidence="1" type="ORF">Cob_v004963</name>
</gene>
<comment type="caution">
    <text evidence="1">The sequence shown here is derived from an EMBL/GenBank/DDBJ whole genome shotgun (WGS) entry which is preliminary data.</text>
</comment>
<dbReference type="Proteomes" id="UP000014480">
    <property type="component" value="Unassembled WGS sequence"/>
</dbReference>
<keyword evidence="2" id="KW-1185">Reference proteome</keyword>
<organism evidence="1 2">
    <name type="scientific">Colletotrichum orbiculare (strain 104-T / ATCC 96160 / CBS 514.97 / LARS 414 / MAFF 240422)</name>
    <name type="common">Cucumber anthracnose fungus</name>
    <name type="synonym">Colletotrichum lagenarium</name>
    <dbReference type="NCBI Taxonomy" id="1213857"/>
    <lineage>
        <taxon>Eukaryota</taxon>
        <taxon>Fungi</taxon>
        <taxon>Dikarya</taxon>
        <taxon>Ascomycota</taxon>
        <taxon>Pezizomycotina</taxon>
        <taxon>Sordariomycetes</taxon>
        <taxon>Hypocreomycetidae</taxon>
        <taxon>Glomerellales</taxon>
        <taxon>Glomerellaceae</taxon>
        <taxon>Colletotrichum</taxon>
        <taxon>Colletotrichum orbiculare species complex</taxon>
    </lineage>
</organism>
<sequence>MPFRERLPIFLDDRHSQAAYLWYPYPDHRRRQLAKTHLTRSFIQNHGQNRVRFHQLCPETSTSSTKVRLLFSDLLPLSLY</sequence>
<name>A0A484FWD6_COLOR</name>
<proteinExistence type="predicted"/>
<protein>
    <submittedName>
        <fullName evidence="1">Uncharacterized protein</fullName>
    </submittedName>
</protein>
<dbReference type="EMBL" id="AMCV02000011">
    <property type="protein sequence ID" value="TDZ22252.1"/>
    <property type="molecule type" value="Genomic_DNA"/>
</dbReference>
<dbReference type="AlphaFoldDB" id="A0A484FWD6"/>
<evidence type="ECO:0000313" key="2">
    <source>
        <dbReference type="Proteomes" id="UP000014480"/>
    </source>
</evidence>
<reference evidence="2" key="2">
    <citation type="journal article" date="2019" name="Mol. Plant Microbe Interact.">
        <title>Genome sequence resources for four phytopathogenic fungi from the Colletotrichum orbiculare species complex.</title>
        <authorList>
            <person name="Gan P."/>
            <person name="Tsushima A."/>
            <person name="Narusaka M."/>
            <person name="Narusaka Y."/>
            <person name="Takano Y."/>
            <person name="Kubo Y."/>
            <person name="Shirasu K."/>
        </authorList>
    </citation>
    <scope>GENOME REANNOTATION</scope>
    <source>
        <strain evidence="2">104-T / ATCC 96160 / CBS 514.97 / LARS 414 / MAFF 240422</strain>
    </source>
</reference>